<evidence type="ECO:0000256" key="11">
    <source>
        <dbReference type="ARBA" id="ARBA00023157"/>
    </source>
</evidence>
<feature type="transmembrane region" description="Helical" evidence="15">
    <location>
        <begin position="144"/>
        <end position="164"/>
    </location>
</feature>
<keyword evidence="14" id="KW-0479">Metal-binding</keyword>
<feature type="binding site" description="axial binding residue" evidence="14">
    <location>
        <position position="59"/>
    </location>
    <ligand>
        <name>heme</name>
        <dbReference type="ChEBI" id="CHEBI:30413"/>
    </ligand>
    <ligandPart>
        <name>Fe</name>
        <dbReference type="ChEBI" id="CHEBI:18248"/>
    </ligandPart>
</feature>
<dbReference type="Pfam" id="PF20684">
    <property type="entry name" value="Fung_rhodopsin"/>
    <property type="match status" value="1"/>
</dbReference>
<comment type="subcellular location">
    <subcellularLocation>
        <location evidence="2">Membrane</location>
        <topology evidence="2">Lipid-anchor</topology>
        <topology evidence="2">GPI-anchor</topology>
    </subcellularLocation>
    <subcellularLocation>
        <location evidence="1">Membrane</location>
        <topology evidence="1">Multi-pass membrane protein</topology>
    </subcellularLocation>
    <subcellularLocation>
        <location evidence="3">Secreted</location>
    </subcellularLocation>
</comment>
<dbReference type="EMBL" id="JAHCVI010000006">
    <property type="protein sequence ID" value="KAG7284489.1"/>
    <property type="molecule type" value="Genomic_DNA"/>
</dbReference>
<keyword evidence="19" id="KW-1185">Reference proteome</keyword>
<comment type="similarity">
    <text evidence="13">Belongs to the SAT4 family.</text>
</comment>
<evidence type="ECO:0000256" key="9">
    <source>
        <dbReference type="ARBA" id="ARBA00022989"/>
    </source>
</evidence>
<evidence type="ECO:0000313" key="19">
    <source>
        <dbReference type="Proteomes" id="UP001197093"/>
    </source>
</evidence>
<dbReference type="PROSITE" id="PS52012">
    <property type="entry name" value="CFEM"/>
    <property type="match status" value="1"/>
</dbReference>
<keyword evidence="6" id="KW-0325">Glycoprotein</keyword>
<dbReference type="InterPro" id="IPR008427">
    <property type="entry name" value="Extracellular_membr_CFEM_dom"/>
</dbReference>
<comment type="caution">
    <text evidence="18">The sequence shown here is derived from an EMBL/GenBank/DDBJ whole genome shotgun (WGS) entry which is preliminary data.</text>
</comment>
<name>A0AAD4ENH7_9PEZI</name>
<feature type="transmembrane region" description="Helical" evidence="15">
    <location>
        <begin position="301"/>
        <end position="320"/>
    </location>
</feature>
<feature type="transmembrane region" description="Helical" evidence="15">
    <location>
        <begin position="227"/>
        <end position="248"/>
    </location>
</feature>
<evidence type="ECO:0000256" key="16">
    <source>
        <dbReference type="SAM" id="SignalP"/>
    </source>
</evidence>
<evidence type="ECO:0000256" key="7">
    <source>
        <dbReference type="ARBA" id="ARBA00022692"/>
    </source>
</evidence>
<dbReference type="SMART" id="SM00747">
    <property type="entry name" value="CFEM"/>
    <property type="match status" value="1"/>
</dbReference>
<keyword evidence="12" id="KW-0449">Lipoprotein</keyword>
<keyword evidence="6" id="KW-0336">GPI-anchor</keyword>
<feature type="disulfide bond" evidence="14">
    <location>
        <begin position="64"/>
        <end position="97"/>
    </location>
</feature>
<keyword evidence="11 14" id="KW-1015">Disulfide bond</keyword>
<evidence type="ECO:0000313" key="18">
    <source>
        <dbReference type="EMBL" id="KAG7284489.1"/>
    </source>
</evidence>
<evidence type="ECO:0000256" key="5">
    <source>
        <dbReference type="ARBA" id="ARBA00022525"/>
    </source>
</evidence>
<dbReference type="Pfam" id="PF08982">
    <property type="entry name" value="AtaL"/>
    <property type="match status" value="1"/>
</dbReference>
<evidence type="ECO:0000256" key="6">
    <source>
        <dbReference type="ARBA" id="ARBA00022622"/>
    </source>
</evidence>
<organism evidence="18 19">
    <name type="scientific">Staphylotrichum longicolle</name>
    <dbReference type="NCBI Taxonomy" id="669026"/>
    <lineage>
        <taxon>Eukaryota</taxon>
        <taxon>Fungi</taxon>
        <taxon>Dikarya</taxon>
        <taxon>Ascomycota</taxon>
        <taxon>Pezizomycotina</taxon>
        <taxon>Sordariomycetes</taxon>
        <taxon>Sordariomycetidae</taxon>
        <taxon>Sordariales</taxon>
        <taxon>Chaetomiaceae</taxon>
        <taxon>Staphylotrichum</taxon>
    </lineage>
</organism>
<dbReference type="SUPFAM" id="SSF55961">
    <property type="entry name" value="Bet v1-like"/>
    <property type="match status" value="1"/>
</dbReference>
<dbReference type="InterPro" id="IPR023393">
    <property type="entry name" value="START-like_dom_sf"/>
</dbReference>
<feature type="transmembrane region" description="Helical" evidence="15">
    <location>
        <begin position="268"/>
        <end position="289"/>
    </location>
</feature>
<dbReference type="PANTHER" id="PTHR33048">
    <property type="entry name" value="PTH11-LIKE INTEGRAL MEMBRANE PROTEIN (AFU_ORTHOLOGUE AFUA_5G11245)"/>
    <property type="match status" value="1"/>
</dbReference>
<dbReference type="PANTHER" id="PTHR33048:SF143">
    <property type="entry name" value="EXTRACELLULAR MEMBRANE PROTEIN CFEM DOMAIN-CONTAINING PROTEIN-RELATED"/>
    <property type="match status" value="1"/>
</dbReference>
<evidence type="ECO:0000256" key="12">
    <source>
        <dbReference type="ARBA" id="ARBA00023288"/>
    </source>
</evidence>
<dbReference type="Gene3D" id="3.30.530.20">
    <property type="match status" value="1"/>
</dbReference>
<feature type="disulfide bond" evidence="14">
    <location>
        <begin position="45"/>
        <end position="76"/>
    </location>
</feature>
<dbReference type="Proteomes" id="UP001197093">
    <property type="component" value="Unassembled WGS sequence"/>
</dbReference>
<keyword evidence="9 15" id="KW-1133">Transmembrane helix</keyword>
<feature type="transmembrane region" description="Helical" evidence="15">
    <location>
        <begin position="184"/>
        <end position="207"/>
    </location>
</feature>
<gene>
    <name evidence="18" type="ORF">NEMBOFW57_010864</name>
</gene>
<keyword evidence="10 15" id="KW-0472">Membrane</keyword>
<feature type="signal peptide" evidence="16">
    <location>
        <begin position="1"/>
        <end position="24"/>
    </location>
</feature>
<dbReference type="Pfam" id="PF05730">
    <property type="entry name" value="CFEM"/>
    <property type="match status" value="1"/>
</dbReference>
<evidence type="ECO:0000256" key="4">
    <source>
        <dbReference type="ARBA" id="ARBA00010031"/>
    </source>
</evidence>
<comment type="similarity">
    <text evidence="4">Belongs to the RBT5 family.</text>
</comment>
<keyword evidence="8 16" id="KW-0732">Signal</keyword>
<reference evidence="18" key="1">
    <citation type="submission" date="2023-02" db="EMBL/GenBank/DDBJ databases">
        <authorList>
            <person name="Palmer J.M."/>
        </authorList>
    </citation>
    <scope>NUCLEOTIDE SEQUENCE</scope>
    <source>
        <strain evidence="18">FW57</strain>
    </source>
</reference>
<evidence type="ECO:0000256" key="8">
    <source>
        <dbReference type="ARBA" id="ARBA00022729"/>
    </source>
</evidence>
<dbReference type="CDD" id="cd08863">
    <property type="entry name" value="SRPBCC_DUF1857"/>
    <property type="match status" value="1"/>
</dbReference>
<feature type="disulfide bond" evidence="14">
    <location>
        <begin position="55"/>
        <end position="62"/>
    </location>
</feature>
<dbReference type="InterPro" id="IPR052337">
    <property type="entry name" value="SAT4-like"/>
</dbReference>
<sequence length="623" mass="67945">MRSFTPTGAVIGLCLLALCHVAAAAAGTISVEEGIAALPDCARNCFMSGLTQTTCALTDTDCMCADSKFNNVVTACITADCTIKETLTAKNATSQMCGVTAKSDGSLVPLYSVFIGLAIFFVILRVVARVITHAYFWWDDFANLFGFIGSALFTAISIKAIQHGQSKDIWFVPFDDVTMVLKVFYIQMLLYTITRFFVRASIILFYLRVFPPRDDNKLGRILQFTMVFNVVYNLSFLMAVIFQCFPISDFWTQWSGEHEGHCGNANILAWVAAATGIVFDLWLLALPFPQLLALNLHWKKKLMGGMMFFVGVAVMIISLVRLKTINEFTRAVNPTKDIVQVCLWSGIELDVGVICPCLPSFRLLLRRLLPNVIGTSGRYEMDPMSNPTGVTRSGIRRSLGGSAGLGGGKIVVENTIAIKYGSSDSNDGRSCASVTGKMLVLNIGYTAPINPPNTLPVLTASQVWTGLQYKVRRADKFVPIITACEVVSEVDTTTTTDPKGGEHVITRLVTFKPGAVGPGTTAAGSNGDGKEGGRKVKEVCRLYAPCRVDFGQEDGTTIGNYVSEGAGGELYMTYVFQWRVEGVETWSEEAKGLERRFRETAKIAVEGSIDTIRKIAKGEVVMD</sequence>
<evidence type="ECO:0000256" key="1">
    <source>
        <dbReference type="ARBA" id="ARBA00004141"/>
    </source>
</evidence>
<protein>
    <recommendedName>
        <fullName evidence="17">CFEM domain-containing protein</fullName>
    </recommendedName>
</protein>
<feature type="transmembrane region" description="Helical" evidence="15">
    <location>
        <begin position="110"/>
        <end position="132"/>
    </location>
</feature>
<evidence type="ECO:0000256" key="3">
    <source>
        <dbReference type="ARBA" id="ARBA00004613"/>
    </source>
</evidence>
<keyword evidence="14" id="KW-0408">Iron</keyword>
<accession>A0AAD4ENH7</accession>
<feature type="domain" description="CFEM" evidence="17">
    <location>
        <begin position="13"/>
        <end position="123"/>
    </location>
</feature>
<dbReference type="AlphaFoldDB" id="A0AAD4ENH7"/>
<evidence type="ECO:0000256" key="10">
    <source>
        <dbReference type="ARBA" id="ARBA00023136"/>
    </source>
</evidence>
<evidence type="ECO:0000256" key="15">
    <source>
        <dbReference type="SAM" id="Phobius"/>
    </source>
</evidence>
<evidence type="ECO:0000256" key="13">
    <source>
        <dbReference type="ARBA" id="ARBA00038359"/>
    </source>
</evidence>
<evidence type="ECO:0000256" key="2">
    <source>
        <dbReference type="ARBA" id="ARBA00004589"/>
    </source>
</evidence>
<evidence type="ECO:0000256" key="14">
    <source>
        <dbReference type="PROSITE-ProRule" id="PRU01356"/>
    </source>
</evidence>
<keyword evidence="7 15" id="KW-0812">Transmembrane</keyword>
<feature type="chain" id="PRO_5042133532" description="CFEM domain-containing protein" evidence="16">
    <location>
        <begin position="25"/>
        <end position="623"/>
    </location>
</feature>
<keyword evidence="5" id="KW-0964">Secreted</keyword>
<proteinExistence type="inferred from homology"/>
<dbReference type="GO" id="GO:0005576">
    <property type="term" value="C:extracellular region"/>
    <property type="evidence" value="ECO:0007669"/>
    <property type="project" value="UniProtKB-SubCell"/>
</dbReference>
<dbReference type="GO" id="GO:0098552">
    <property type="term" value="C:side of membrane"/>
    <property type="evidence" value="ECO:0007669"/>
    <property type="project" value="UniProtKB-KW"/>
</dbReference>
<evidence type="ECO:0000259" key="17">
    <source>
        <dbReference type="PROSITE" id="PS52012"/>
    </source>
</evidence>
<dbReference type="InterPro" id="IPR015075">
    <property type="entry name" value="AtaL"/>
</dbReference>
<dbReference type="InterPro" id="IPR049326">
    <property type="entry name" value="Rhodopsin_dom_fungi"/>
</dbReference>
<feature type="disulfide bond" evidence="14">
    <location>
        <begin position="41"/>
        <end position="81"/>
    </location>
</feature>
<keyword evidence="14" id="KW-0349">Heme</keyword>
<dbReference type="GO" id="GO:0046872">
    <property type="term" value="F:metal ion binding"/>
    <property type="evidence" value="ECO:0007669"/>
    <property type="project" value="UniProtKB-UniRule"/>
</dbReference>